<dbReference type="CDD" id="cd03801">
    <property type="entry name" value="GT4_PimA-like"/>
    <property type="match status" value="1"/>
</dbReference>
<dbReference type="GO" id="GO:0016757">
    <property type="term" value="F:glycosyltransferase activity"/>
    <property type="evidence" value="ECO:0007669"/>
    <property type="project" value="InterPro"/>
</dbReference>
<dbReference type="PANTHER" id="PTHR46656:SF3">
    <property type="entry name" value="PUTATIVE-RELATED"/>
    <property type="match status" value="1"/>
</dbReference>
<evidence type="ECO:0000259" key="1">
    <source>
        <dbReference type="Pfam" id="PF00534"/>
    </source>
</evidence>
<evidence type="ECO:0000313" key="2">
    <source>
        <dbReference type="EMBL" id="HGT71290.1"/>
    </source>
</evidence>
<comment type="caution">
    <text evidence="2">The sequence shown here is derived from an EMBL/GenBank/DDBJ whole genome shotgun (WGS) entry which is preliminary data.</text>
</comment>
<proteinExistence type="predicted"/>
<dbReference type="SUPFAM" id="SSF53756">
    <property type="entry name" value="UDP-Glycosyltransferase/glycogen phosphorylase"/>
    <property type="match status" value="1"/>
</dbReference>
<dbReference type="Pfam" id="PF00534">
    <property type="entry name" value="Glycos_transf_1"/>
    <property type="match status" value="1"/>
</dbReference>
<dbReference type="InterPro" id="IPR001296">
    <property type="entry name" value="Glyco_trans_1"/>
</dbReference>
<dbReference type="AlphaFoldDB" id="A0A7C4M0Z5"/>
<dbReference type="EMBL" id="DSYQ01000017">
    <property type="protein sequence ID" value="HGT71290.1"/>
    <property type="molecule type" value="Genomic_DNA"/>
</dbReference>
<sequence>MDNSNLTLVCNPFAPIGRSVAALNIFRALREVGYPPFVCDISSRKYYKDITREVLKELDDFLVEAPFGMVNLYIINGDEIETTKSILGPFPVNSYNIIYPAWELEKYPHEWAKLIEENFNEIWVPSKFMENSLRKNCSKPIFNIPHPVNVTFSSFLGRPHFGLPESSFLFLFMFDFRSYISRKNPLGFIEAFERACSVRPFADMRAVVKVSGIESLGQIGLRQLEDFQKRLSDSSASDKIILLKGSFTENEVKNLIRNCDCFVSLHRSEGFGLAIAEAMYLGKPVIATKYSGNLEFMREENSFLVDYDLVPVKKEEYPHYEGQYWAEPNKDQAASYMVQLIDDPKRKSAIGRGARTFIGVNFSLLSIGLKIKQRVGEIIKIISGD</sequence>
<protein>
    <submittedName>
        <fullName evidence="2">Glycosyltransferase</fullName>
    </submittedName>
</protein>
<dbReference type="PANTHER" id="PTHR46656">
    <property type="entry name" value="PUTATIVE-RELATED"/>
    <property type="match status" value="1"/>
</dbReference>
<gene>
    <name evidence="2" type="ORF">ENT43_03460</name>
</gene>
<feature type="domain" description="Glycosyl transferase family 1" evidence="1">
    <location>
        <begin position="181"/>
        <end position="307"/>
    </location>
</feature>
<dbReference type="Gene3D" id="3.40.50.2000">
    <property type="entry name" value="Glycogen Phosphorylase B"/>
    <property type="match status" value="1"/>
</dbReference>
<reference evidence="2" key="1">
    <citation type="journal article" date="2020" name="mSystems">
        <title>Genome- and Community-Level Interaction Insights into Carbon Utilization and Element Cycling Functions of Hydrothermarchaeota in Hydrothermal Sediment.</title>
        <authorList>
            <person name="Zhou Z."/>
            <person name="Liu Y."/>
            <person name="Xu W."/>
            <person name="Pan J."/>
            <person name="Luo Z.H."/>
            <person name="Li M."/>
        </authorList>
    </citation>
    <scope>NUCLEOTIDE SEQUENCE [LARGE SCALE GENOMIC DNA]</scope>
    <source>
        <strain evidence="2">SpSt-579</strain>
    </source>
</reference>
<name>A0A7C4M0Z5_UNCC3</name>
<accession>A0A7C4M0Z5</accession>
<keyword evidence="2" id="KW-0808">Transferase</keyword>
<organism evidence="2">
    <name type="scientific">candidate division CPR3 bacterium</name>
    <dbReference type="NCBI Taxonomy" id="2268181"/>
    <lineage>
        <taxon>Bacteria</taxon>
        <taxon>Bacteria division CPR3</taxon>
    </lineage>
</organism>